<dbReference type="PANTHER" id="PTHR23176:SF128">
    <property type="entry name" value="RHO GTPASE-ACTIVATING PROTEIN RGD1"/>
    <property type="match status" value="1"/>
</dbReference>
<feature type="compositionally biased region" description="Basic and acidic residues" evidence="2">
    <location>
        <begin position="101"/>
        <end position="110"/>
    </location>
</feature>
<dbReference type="AlphaFoldDB" id="A0A9W6T2J9"/>
<gene>
    <name evidence="4" type="ORF">Cboi02_000400600</name>
</gene>
<dbReference type="InterPro" id="IPR008936">
    <property type="entry name" value="Rho_GTPase_activation_prot"/>
</dbReference>
<protein>
    <submittedName>
        <fullName evidence="4">Unnamed protein product</fullName>
    </submittedName>
</protein>
<comment type="caution">
    <text evidence="4">The sequence shown here is derived from an EMBL/GenBank/DDBJ whole genome shotgun (WGS) entry which is preliminary data.</text>
</comment>
<organism evidence="4 5">
    <name type="scientific">Candida boidinii</name>
    <name type="common">Yeast</name>
    <dbReference type="NCBI Taxonomy" id="5477"/>
    <lineage>
        <taxon>Eukaryota</taxon>
        <taxon>Fungi</taxon>
        <taxon>Dikarya</taxon>
        <taxon>Ascomycota</taxon>
        <taxon>Saccharomycotina</taxon>
        <taxon>Pichiomycetes</taxon>
        <taxon>Pichiales</taxon>
        <taxon>Pichiaceae</taxon>
        <taxon>Ogataea</taxon>
        <taxon>Ogataea/Candida clade</taxon>
    </lineage>
</organism>
<keyword evidence="1" id="KW-0343">GTPase activation</keyword>
<dbReference type="CDD" id="cd00159">
    <property type="entry name" value="RhoGAP"/>
    <property type="match status" value="1"/>
</dbReference>
<evidence type="ECO:0000313" key="4">
    <source>
        <dbReference type="EMBL" id="GME73350.1"/>
    </source>
</evidence>
<dbReference type="GO" id="GO:0005096">
    <property type="term" value="F:GTPase activator activity"/>
    <property type="evidence" value="ECO:0007669"/>
    <property type="project" value="UniProtKB-KW"/>
</dbReference>
<evidence type="ECO:0000259" key="3">
    <source>
        <dbReference type="PROSITE" id="PS50238"/>
    </source>
</evidence>
<reference evidence="4" key="1">
    <citation type="submission" date="2023-04" db="EMBL/GenBank/DDBJ databases">
        <title>Candida boidinii NBRC 10035.</title>
        <authorList>
            <person name="Ichikawa N."/>
            <person name="Sato H."/>
            <person name="Tonouchi N."/>
        </authorList>
    </citation>
    <scope>NUCLEOTIDE SEQUENCE</scope>
    <source>
        <strain evidence="4">NBRC 10035</strain>
    </source>
</reference>
<evidence type="ECO:0000313" key="5">
    <source>
        <dbReference type="Proteomes" id="UP001165120"/>
    </source>
</evidence>
<feature type="domain" description="Rho-GAP" evidence="3">
    <location>
        <begin position="168"/>
        <end position="364"/>
    </location>
</feature>
<feature type="region of interest" description="Disordered" evidence="2">
    <location>
        <begin position="79"/>
        <end position="154"/>
    </location>
</feature>
<name>A0A9W6T2J9_CANBO</name>
<dbReference type="InterPro" id="IPR050729">
    <property type="entry name" value="Rho-GAP"/>
</dbReference>
<dbReference type="Proteomes" id="UP001165120">
    <property type="component" value="Unassembled WGS sequence"/>
</dbReference>
<keyword evidence="5" id="KW-1185">Reference proteome</keyword>
<evidence type="ECO:0000256" key="2">
    <source>
        <dbReference type="SAM" id="MobiDB-lite"/>
    </source>
</evidence>
<dbReference type="EMBL" id="BSXN01001507">
    <property type="protein sequence ID" value="GME73350.1"/>
    <property type="molecule type" value="Genomic_DNA"/>
</dbReference>
<accession>A0A9W6T2J9</accession>
<dbReference type="Gene3D" id="1.10.555.10">
    <property type="entry name" value="Rho GTPase activation protein"/>
    <property type="match status" value="1"/>
</dbReference>
<dbReference type="SMART" id="SM00324">
    <property type="entry name" value="RhoGAP"/>
    <property type="match status" value="1"/>
</dbReference>
<dbReference type="GO" id="GO:0007165">
    <property type="term" value="P:signal transduction"/>
    <property type="evidence" value="ECO:0007669"/>
    <property type="project" value="InterPro"/>
</dbReference>
<sequence length="364" mass="40026">MKRLFGSSNDNANSAVNGNYVTGPLNNFNTVPNANINGVNGGINNNDIGNNNTVSNGVSANHPNLMVVGSSSNSIANTTNNDSSLPTISNPMNFRTGGTNHVEKSNRRLSLDPNQNGSNEIVKSRSTNFLSSFRNNNNAEQNSDNPNNNTNGIVSSRTSLNNLVIYSTTLQQRADIEKRSIPFIISKCLHEIEDRGLDTEGIYRVSGSSSVVDRIEKAFELYCSNKDRDMKLLNAALDNDINAVAGMLKRYLKSLPDAVIPFRCYEAFVSSYEINDYSERVAKLRSSLSDIPEANRLILRLLAEHLNTIASHEGKNKMNVGTLATVFAPTLVRDDGITAEREILDVQAKKHVTEFLLTYHKDIL</sequence>
<proteinExistence type="predicted"/>
<dbReference type="InterPro" id="IPR000198">
    <property type="entry name" value="RhoGAP_dom"/>
</dbReference>
<evidence type="ECO:0000256" key="1">
    <source>
        <dbReference type="ARBA" id="ARBA00022468"/>
    </source>
</evidence>
<dbReference type="Pfam" id="PF00620">
    <property type="entry name" value="RhoGAP"/>
    <property type="match status" value="1"/>
</dbReference>
<dbReference type="PANTHER" id="PTHR23176">
    <property type="entry name" value="RHO/RAC/CDC GTPASE-ACTIVATING PROTEIN"/>
    <property type="match status" value="1"/>
</dbReference>
<dbReference type="GO" id="GO:0005938">
    <property type="term" value="C:cell cortex"/>
    <property type="evidence" value="ECO:0007669"/>
    <property type="project" value="UniProtKB-ARBA"/>
</dbReference>
<dbReference type="PROSITE" id="PS50238">
    <property type="entry name" value="RHOGAP"/>
    <property type="match status" value="1"/>
</dbReference>
<dbReference type="SUPFAM" id="SSF48350">
    <property type="entry name" value="GTPase activation domain, GAP"/>
    <property type="match status" value="1"/>
</dbReference>
<feature type="compositionally biased region" description="Polar residues" evidence="2">
    <location>
        <begin position="85"/>
        <end position="99"/>
    </location>
</feature>
<feature type="compositionally biased region" description="Polar residues" evidence="2">
    <location>
        <begin position="112"/>
        <end position="154"/>
    </location>
</feature>
<dbReference type="GO" id="GO:0005933">
    <property type="term" value="C:cellular bud"/>
    <property type="evidence" value="ECO:0007669"/>
    <property type="project" value="UniProtKB-ARBA"/>
</dbReference>